<dbReference type="AlphaFoldDB" id="A0A176ZAG3"/>
<keyword evidence="2" id="KW-1185">Reference proteome</keyword>
<gene>
    <name evidence="1" type="ORF">AXW67_08130</name>
</gene>
<evidence type="ECO:0000313" key="2">
    <source>
        <dbReference type="Proteomes" id="UP000077173"/>
    </source>
</evidence>
<reference evidence="1 2" key="1">
    <citation type="submission" date="2016-02" db="EMBL/GenBank/DDBJ databases">
        <title>Draft genome sequence of the strain BR 10247T Bradyrhizobium neotropicale isolated from nodules of Centrolobium paraense.</title>
        <authorList>
            <person name="Simoes-Araujo J.L."/>
            <person name="Barauna A.C."/>
            <person name="Silva K."/>
            <person name="Zilli J.E."/>
        </authorList>
    </citation>
    <scope>NUCLEOTIDE SEQUENCE [LARGE SCALE GENOMIC DNA]</scope>
    <source>
        <strain evidence="1 2">BR 10247</strain>
    </source>
</reference>
<name>A0A176ZAG3_9BRAD</name>
<protein>
    <recommendedName>
        <fullName evidence="3">DUF2293 domain-containing protein</fullName>
    </recommendedName>
</protein>
<dbReference type="Proteomes" id="UP000077173">
    <property type="component" value="Unassembled WGS sequence"/>
</dbReference>
<dbReference type="EMBL" id="LSEF01000042">
    <property type="protein sequence ID" value="OAF17628.1"/>
    <property type="molecule type" value="Genomic_DNA"/>
</dbReference>
<sequence length="230" mass="25811">MSRKNRVPLADRVAKAAEAALAARHYVSAIDVLVGIGWLDATELARWHRGQIECLEAVVRTNLPRISEAMRLFRSWASARGLLASETAYVARTPRRQTLRFSRSGNPAIETSYRTHWVSPELSEKKRERLTEKTSRAPELVVVQSLNAEWKCHRCGGAGDLLMMETPGPTCLRCVGLDDLAFLPTGDATLTRRVKAASARYAVVVRFSRTRRRYERQGLLVEPQVLADAR</sequence>
<accession>A0A176ZAG3</accession>
<organism evidence="1 2">
    <name type="scientific">Bradyrhizobium neotropicale</name>
    <dbReference type="NCBI Taxonomy" id="1497615"/>
    <lineage>
        <taxon>Bacteria</taxon>
        <taxon>Pseudomonadati</taxon>
        <taxon>Pseudomonadota</taxon>
        <taxon>Alphaproteobacteria</taxon>
        <taxon>Hyphomicrobiales</taxon>
        <taxon>Nitrobacteraceae</taxon>
        <taxon>Bradyrhizobium</taxon>
    </lineage>
</organism>
<proteinExistence type="predicted"/>
<evidence type="ECO:0000313" key="1">
    <source>
        <dbReference type="EMBL" id="OAF17628.1"/>
    </source>
</evidence>
<dbReference type="RefSeq" id="WP_063678272.1">
    <property type="nucleotide sequence ID" value="NZ_LSEF01000042.1"/>
</dbReference>
<evidence type="ECO:0008006" key="3">
    <source>
        <dbReference type="Google" id="ProtNLM"/>
    </source>
</evidence>
<dbReference type="GeneID" id="32586991"/>
<comment type="caution">
    <text evidence="1">The sequence shown here is derived from an EMBL/GenBank/DDBJ whole genome shotgun (WGS) entry which is preliminary data.</text>
</comment>